<dbReference type="SUPFAM" id="SSF82714">
    <property type="entry name" value="Multidrug efflux transporter AcrB TolC docking domain, DN and DC subdomains"/>
    <property type="match status" value="2"/>
</dbReference>
<dbReference type="Gene3D" id="3.30.2090.10">
    <property type="entry name" value="Multidrug efflux transporter AcrB TolC docking domain, DN and DC subdomains"/>
    <property type="match status" value="2"/>
</dbReference>
<keyword evidence="6 9" id="KW-1133">Transmembrane helix</keyword>
<keyword evidence="7 9" id="KW-0472">Membrane</keyword>
<feature type="transmembrane region" description="Helical" evidence="9">
    <location>
        <begin position="906"/>
        <end position="931"/>
    </location>
</feature>
<sequence>MNVAELFVRRPVMTTLVMAAVLLFGVVAYRALPVSDLPNVDFPTISVSANLPGASPETMASAVATPLEKQFSTIAGLDSMTSANSLGSSSITLQFTLDRNIDAAAQDVQAMIAKAQRDLPQDMPSPPSYQKVNPADSPVLYLALASSTLPLSQVDEYAETLLAQRISMVSGVAQVSVFGSQKYAVRAQLDPRQLAVRGLGVDEVVNAIRQGNVNLPTGTIYGKQEAMTVQASGQLTDAAAYRPLIVAYRNGSPIRLQELGNVIDSVENDKIASWFNADRSITLAIQKQPGTNTVAVVDAIKQLLPTIQKQIPAAVTVNVVYDRSQSIRESVDDVKFTLVLTIFLVIMVIFLFLRNISATIIPSMALPMSIIGTFAVMYLLGYTIDNLSLMALTLSVGFVVDDAIVMLENIVRHMEAGEKPFQATLRGAREIGFTIISMTLSLAAVFIPVLFMGGILGRLLHEFAVTISAAILVSGVVSLTLTPMLCSRFLRPHAEQHHGKFYQRSEQVFDSALGYYAYTLGFVMRHRFATMVVSGLLLLATVGLFFMVPKGFLPNDDLGQILIFTESAQGTSFQSMVKHQQELSKIMLADPYIDSFISSVDNRFGGATNVGRFFARMKPRNQRPSAEAVIAELRPKLATVPGVVAYPQLLPPIRIGGNLTKSPYQFTLQDSDTGELYESAPRLEAKMHQLGMLTDVTSDLQLKSPTLDIAINRDQASTMGVSAEQIETALQMAYASQQVSTIYAPNNQYRVIVELQPEYYGDPKSLSMLYVRSSTGKLVPLDSLVTVKRTLGPLSVNHFGQLPAVTISFNIQEGTSLGDAVAAVYREAAQTLPATVSTSFQGTAQAFESSLKGLGLLLVLAVLVIYIVLGILYESFIHPITILSGLPSAGFGALLTLLIFRSELNLYAFVGIIMLVGIVKKNAIMMIDFALEQQRTQGKDAATAIYDGSLVRFRPIMMTTMAALMGTLPIALGWGAGAEARRPLGLAVVGGLLVSQVLTLYVTPVFYTYMETFQQWARRKRTKPEEELLREEETVGSGPRRIAGD</sequence>
<dbReference type="SUPFAM" id="SSF82693">
    <property type="entry name" value="Multidrug efflux transporter AcrB pore domain, PN1, PN2, PC1 and PC2 subdomains"/>
    <property type="match status" value="3"/>
</dbReference>
<dbReference type="FunFam" id="1.20.1640.10:FF:000001">
    <property type="entry name" value="Efflux pump membrane transporter"/>
    <property type="match status" value="1"/>
</dbReference>
<feature type="transmembrane region" description="Helical" evidence="9">
    <location>
        <begin position="880"/>
        <end position="900"/>
    </location>
</feature>
<feature type="transmembrane region" description="Helical" evidence="9">
    <location>
        <begin position="365"/>
        <end position="384"/>
    </location>
</feature>
<accession>A0A932A7P9</accession>
<dbReference type="FunFam" id="3.30.70.1430:FF:000001">
    <property type="entry name" value="Efflux pump membrane transporter"/>
    <property type="match status" value="1"/>
</dbReference>
<dbReference type="Pfam" id="PF00873">
    <property type="entry name" value="ACR_tran"/>
    <property type="match status" value="1"/>
</dbReference>
<dbReference type="GO" id="GO:0042910">
    <property type="term" value="F:xenobiotic transmembrane transporter activity"/>
    <property type="evidence" value="ECO:0007669"/>
    <property type="project" value="TreeGrafter"/>
</dbReference>
<evidence type="ECO:0000256" key="3">
    <source>
        <dbReference type="ARBA" id="ARBA00022475"/>
    </source>
</evidence>
<evidence type="ECO:0000256" key="2">
    <source>
        <dbReference type="ARBA" id="ARBA00022448"/>
    </source>
</evidence>
<feature type="transmembrane region" description="Helical" evidence="9">
    <location>
        <begin position="951"/>
        <end position="972"/>
    </location>
</feature>
<dbReference type="PANTHER" id="PTHR32063">
    <property type="match status" value="1"/>
</dbReference>
<reference evidence="10" key="1">
    <citation type="submission" date="2020-07" db="EMBL/GenBank/DDBJ databases">
        <title>Huge and variable diversity of episymbiotic CPR bacteria and DPANN archaea in groundwater ecosystems.</title>
        <authorList>
            <person name="He C.Y."/>
            <person name="Keren R."/>
            <person name="Whittaker M."/>
            <person name="Farag I.F."/>
            <person name="Doudna J."/>
            <person name="Cate J.H.D."/>
            <person name="Banfield J.F."/>
        </authorList>
    </citation>
    <scope>NUCLEOTIDE SEQUENCE</scope>
    <source>
        <strain evidence="10">NC_groundwater_580_Pr5_B-0.1um_64_19</strain>
    </source>
</reference>
<dbReference type="Gene3D" id="3.30.70.1320">
    <property type="entry name" value="Multidrug efflux transporter AcrB pore domain like"/>
    <property type="match status" value="1"/>
</dbReference>
<dbReference type="Gene3D" id="1.20.1640.10">
    <property type="entry name" value="Multidrug efflux transporter AcrB transmembrane domain"/>
    <property type="match status" value="2"/>
</dbReference>
<keyword evidence="4" id="KW-0997">Cell inner membrane</keyword>
<dbReference type="GO" id="GO:0005886">
    <property type="term" value="C:plasma membrane"/>
    <property type="evidence" value="ECO:0007669"/>
    <property type="project" value="UniProtKB-SubCell"/>
</dbReference>
<evidence type="ECO:0000313" key="10">
    <source>
        <dbReference type="EMBL" id="MBI2677688.1"/>
    </source>
</evidence>
<organism evidence="10 11">
    <name type="scientific">Candidatus Korobacter versatilis</name>
    <dbReference type="NCBI Taxonomy" id="658062"/>
    <lineage>
        <taxon>Bacteria</taxon>
        <taxon>Pseudomonadati</taxon>
        <taxon>Acidobacteriota</taxon>
        <taxon>Terriglobia</taxon>
        <taxon>Terriglobales</taxon>
        <taxon>Candidatus Korobacteraceae</taxon>
        <taxon>Candidatus Korobacter</taxon>
    </lineage>
</organism>
<dbReference type="EMBL" id="JACPNR010000004">
    <property type="protein sequence ID" value="MBI2677688.1"/>
    <property type="molecule type" value="Genomic_DNA"/>
</dbReference>
<comment type="caution">
    <text evidence="10">The sequence shown here is derived from an EMBL/GenBank/DDBJ whole genome shotgun (WGS) entry which is preliminary data.</text>
</comment>
<evidence type="ECO:0000313" key="11">
    <source>
        <dbReference type="Proteomes" id="UP000779809"/>
    </source>
</evidence>
<keyword evidence="3" id="KW-1003">Cell membrane</keyword>
<evidence type="ECO:0000256" key="8">
    <source>
        <dbReference type="SAM" id="MobiDB-lite"/>
    </source>
</evidence>
<dbReference type="PANTHER" id="PTHR32063:SF21">
    <property type="entry name" value="MULTIDRUG RESISTANCE PROTEIN MDTB"/>
    <property type="match status" value="1"/>
</dbReference>
<keyword evidence="5 9" id="KW-0812">Transmembrane</keyword>
<comment type="subcellular location">
    <subcellularLocation>
        <location evidence="1">Cell inner membrane</location>
        <topology evidence="1">Multi-pass membrane protein</topology>
    </subcellularLocation>
</comment>
<evidence type="ECO:0000256" key="1">
    <source>
        <dbReference type="ARBA" id="ARBA00004429"/>
    </source>
</evidence>
<dbReference type="AlphaFoldDB" id="A0A932A7P9"/>
<dbReference type="InterPro" id="IPR001036">
    <property type="entry name" value="Acrflvin-R"/>
</dbReference>
<protein>
    <submittedName>
        <fullName evidence="10">Efflux RND transporter permease subunit</fullName>
    </submittedName>
</protein>
<dbReference type="SUPFAM" id="SSF82866">
    <property type="entry name" value="Multidrug efflux transporter AcrB transmembrane domain"/>
    <property type="match status" value="2"/>
</dbReference>
<evidence type="ECO:0000256" key="4">
    <source>
        <dbReference type="ARBA" id="ARBA00022519"/>
    </source>
</evidence>
<proteinExistence type="predicted"/>
<feature type="transmembrane region" description="Helical" evidence="9">
    <location>
        <begin position="984"/>
        <end position="1010"/>
    </location>
</feature>
<feature type="transmembrane region" description="Helical" evidence="9">
    <location>
        <begin position="334"/>
        <end position="353"/>
    </location>
</feature>
<dbReference type="Gene3D" id="3.30.70.1430">
    <property type="entry name" value="Multidrug efflux transporter AcrB pore domain"/>
    <property type="match status" value="2"/>
</dbReference>
<feature type="transmembrane region" description="Helical" evidence="9">
    <location>
        <begin position="12"/>
        <end position="32"/>
    </location>
</feature>
<keyword evidence="2" id="KW-0813">Transport</keyword>
<dbReference type="PRINTS" id="PR00702">
    <property type="entry name" value="ACRIFLAVINRP"/>
</dbReference>
<name>A0A932A7P9_9BACT</name>
<evidence type="ECO:0000256" key="5">
    <source>
        <dbReference type="ARBA" id="ARBA00022692"/>
    </source>
</evidence>
<feature type="transmembrane region" description="Helical" evidence="9">
    <location>
        <begin position="431"/>
        <end position="451"/>
    </location>
</feature>
<feature type="transmembrane region" description="Helical" evidence="9">
    <location>
        <begin position="463"/>
        <end position="486"/>
    </location>
</feature>
<dbReference type="Gene3D" id="3.30.70.1440">
    <property type="entry name" value="Multidrug efflux transporter AcrB pore domain"/>
    <property type="match status" value="1"/>
</dbReference>
<feature type="compositionally biased region" description="Basic and acidic residues" evidence="8">
    <location>
        <begin position="1023"/>
        <end position="1033"/>
    </location>
</feature>
<evidence type="ECO:0000256" key="7">
    <source>
        <dbReference type="ARBA" id="ARBA00023136"/>
    </source>
</evidence>
<gene>
    <name evidence="10" type="ORF">HYX28_02790</name>
</gene>
<evidence type="ECO:0000256" key="6">
    <source>
        <dbReference type="ARBA" id="ARBA00022989"/>
    </source>
</evidence>
<feature type="region of interest" description="Disordered" evidence="8">
    <location>
        <begin position="1021"/>
        <end position="1045"/>
    </location>
</feature>
<dbReference type="Proteomes" id="UP000779809">
    <property type="component" value="Unassembled WGS sequence"/>
</dbReference>
<feature type="transmembrane region" description="Helical" evidence="9">
    <location>
        <begin position="853"/>
        <end position="873"/>
    </location>
</feature>
<evidence type="ECO:0000256" key="9">
    <source>
        <dbReference type="SAM" id="Phobius"/>
    </source>
</evidence>
<dbReference type="InterPro" id="IPR027463">
    <property type="entry name" value="AcrB_DN_DC_subdom"/>
</dbReference>
<feature type="transmembrane region" description="Helical" evidence="9">
    <location>
        <begin position="528"/>
        <end position="548"/>
    </location>
</feature>